<dbReference type="OrthoDB" id="2009219at2"/>
<feature type="domain" description="Heme-binding protein Shr-like Hb-interacting" evidence="3">
    <location>
        <begin position="79"/>
        <end position="159"/>
    </location>
</feature>
<dbReference type="RefSeq" id="WP_077849439.1">
    <property type="nucleotide sequence ID" value="NZ_LZZM01000214.1"/>
</dbReference>
<feature type="chain" id="PRO_5012684465" evidence="2">
    <location>
        <begin position="24"/>
        <end position="615"/>
    </location>
</feature>
<name>A0A1S8T7W1_9CLOT</name>
<evidence type="ECO:0000256" key="2">
    <source>
        <dbReference type="SAM" id="SignalP"/>
    </source>
</evidence>
<gene>
    <name evidence="4" type="ORF">CLPUN_45130</name>
</gene>
<sequence>MKVKKLVLLITTILCISSNAAFAAPYEVFTRTAMPAWDYYKTEYDENGKIRYFPKDTTFSVNSESNESDKNLSVIKAQFHSDAELPFDEKDKNYLKWVSAISKITVLNSDSLSVIGEEIGYEKKLDKLILKTKGIELNGLYKVKIFAEGYDDVNLNLEITKPAPKLSIKGDYYPVKINSKAYFQLDTNTFSYAFNNPVYDVLLDGKSLNKDDFSVINYLISIEANVIKNIGQHELVVKMHGYEDSYIKFIAEGEGATSVDTVSTATKKVVESVEVNEQPILKNYNNLSKVDAVSSATAGGIATFLVFKFDQVANASILKDQGLETKESKETLEWWNSVRKESARLEGSKDLYDWEDYVNKVSEAKVSGKTLNFENYIKNNGKKHNLDTFEVKYVLEDGKLGDVYDLGELLAMQAPIPKVISVDWNKGVRLEFEKDPKWTAAIRNIKVNSTELYPYEYTLTESSIELKNISQRFSLGDNEVTIIADGYKTVKVKVSTNKSLNPYLEKSKYYVGDDVVIKGLPNDSYGVNIKMNGEKLYEYNQTGQDNTYKVSGDKLVLNKALFKEEGTKTIIISADGYNDARLDFTIYSNTEKSAQTQRSSEESSNTEINQDTQKK</sequence>
<reference evidence="4 5" key="1">
    <citation type="submission" date="2016-05" db="EMBL/GenBank/DDBJ databases">
        <title>Microbial solvent formation.</title>
        <authorList>
            <person name="Poehlein A."/>
            <person name="Montoya Solano J.D."/>
            <person name="Flitsch S."/>
            <person name="Krabben P."/>
            <person name="Duerre P."/>
            <person name="Daniel R."/>
        </authorList>
    </citation>
    <scope>NUCLEOTIDE SEQUENCE [LARGE SCALE GENOMIC DNA]</scope>
    <source>
        <strain evidence="4 5">DSM 2619</strain>
    </source>
</reference>
<evidence type="ECO:0000313" key="4">
    <source>
        <dbReference type="EMBL" id="OOM73545.1"/>
    </source>
</evidence>
<keyword evidence="5" id="KW-1185">Reference proteome</keyword>
<evidence type="ECO:0000256" key="1">
    <source>
        <dbReference type="SAM" id="MobiDB-lite"/>
    </source>
</evidence>
<evidence type="ECO:0000313" key="5">
    <source>
        <dbReference type="Proteomes" id="UP000190890"/>
    </source>
</evidence>
<keyword evidence="2" id="KW-0732">Signal</keyword>
<dbReference type="STRING" id="29367.CLPUN_45130"/>
<dbReference type="EMBL" id="LZZM01000214">
    <property type="protein sequence ID" value="OOM73545.1"/>
    <property type="molecule type" value="Genomic_DNA"/>
</dbReference>
<evidence type="ECO:0000259" key="3">
    <source>
        <dbReference type="Pfam" id="PF07550"/>
    </source>
</evidence>
<feature type="signal peptide" evidence="2">
    <location>
        <begin position="1"/>
        <end position="23"/>
    </location>
</feature>
<feature type="domain" description="Heme-binding protein Shr-like Hb-interacting" evidence="3">
    <location>
        <begin position="424"/>
        <end position="494"/>
    </location>
</feature>
<feature type="region of interest" description="Disordered" evidence="1">
    <location>
        <begin position="592"/>
        <end position="615"/>
    </location>
</feature>
<dbReference type="AlphaFoldDB" id="A0A1S8T7W1"/>
<dbReference type="Pfam" id="PF07550">
    <property type="entry name" value="Shr-like_HID"/>
    <property type="match status" value="4"/>
</dbReference>
<proteinExistence type="predicted"/>
<accession>A0A1S8T7W1</accession>
<dbReference type="InterPro" id="IPR011432">
    <property type="entry name" value="Shr-like_HID"/>
</dbReference>
<feature type="domain" description="Heme-binding protein Shr-like Hb-interacting" evidence="3">
    <location>
        <begin position="190"/>
        <end position="249"/>
    </location>
</feature>
<protein>
    <submittedName>
        <fullName evidence="4">PEGA domain protein</fullName>
    </submittedName>
</protein>
<dbReference type="Proteomes" id="UP000190890">
    <property type="component" value="Unassembled WGS sequence"/>
</dbReference>
<feature type="domain" description="Heme-binding protein Shr-like Hb-interacting" evidence="3">
    <location>
        <begin position="506"/>
        <end position="586"/>
    </location>
</feature>
<organism evidence="4 5">
    <name type="scientific">Clostridium puniceum</name>
    <dbReference type="NCBI Taxonomy" id="29367"/>
    <lineage>
        <taxon>Bacteria</taxon>
        <taxon>Bacillati</taxon>
        <taxon>Bacillota</taxon>
        <taxon>Clostridia</taxon>
        <taxon>Eubacteriales</taxon>
        <taxon>Clostridiaceae</taxon>
        <taxon>Clostridium</taxon>
    </lineage>
</organism>
<comment type="caution">
    <text evidence="4">The sequence shown here is derived from an EMBL/GenBank/DDBJ whole genome shotgun (WGS) entry which is preliminary data.</text>
</comment>